<organism evidence="2 3">
    <name type="scientific">Rhodotorula mucilaginosa</name>
    <name type="common">Yeast</name>
    <name type="synonym">Rhodotorula rubra</name>
    <dbReference type="NCBI Taxonomy" id="5537"/>
    <lineage>
        <taxon>Eukaryota</taxon>
        <taxon>Fungi</taxon>
        <taxon>Dikarya</taxon>
        <taxon>Basidiomycota</taxon>
        <taxon>Pucciniomycotina</taxon>
        <taxon>Microbotryomycetes</taxon>
        <taxon>Sporidiobolales</taxon>
        <taxon>Sporidiobolaceae</taxon>
        <taxon>Rhodotorula</taxon>
    </lineage>
</organism>
<keyword evidence="3" id="KW-1185">Reference proteome</keyword>
<dbReference type="AlphaFoldDB" id="A0A9P6VST9"/>
<evidence type="ECO:0000313" key="2">
    <source>
        <dbReference type="EMBL" id="KAG0654647.1"/>
    </source>
</evidence>
<dbReference type="Proteomes" id="UP000777482">
    <property type="component" value="Unassembled WGS sequence"/>
</dbReference>
<accession>A0A9P6VST9</accession>
<comment type="caution">
    <text evidence="2">The sequence shown here is derived from an EMBL/GenBank/DDBJ whole genome shotgun (WGS) entry which is preliminary data.</text>
</comment>
<feature type="region of interest" description="Disordered" evidence="1">
    <location>
        <begin position="49"/>
        <end position="89"/>
    </location>
</feature>
<sequence>MLGRASACTRCWYSSRGWLIGGTPASAPFSRSPSVVRAVHSGLHASALSTAQTCSPSPLEDASNSRSSRTKTTRKRVTPAQPPKPTSSQLRNTLVDYLATGRNADAIAFYVDLLEKNRGEWTAEIAEGFAWLFVQYRQADLARHAAAAIHDQGFAISTTFASKILRMHKDELVYEPEALAQVLEWLSEGFGREKREGVPVDEGTLETVLEVLKRMGRSDWLEQVFRAYRDTLEEGEIGSARAWSYLIGAKLLDGNIRTAEKHFDTWRTGYRASHTTSTSGKVPPPSSPYLVLLAHYASRPHSGPFSRDPAYRFIALCRSDGIEITTDYVDLLLRTELRRKQHSSFWGLWKAFDDPTLDLVRSGTTWLLAIRAKMRTDTANREIPTLAHSPLRRLVSFHLEPARAPSSRQLLKDLLRQRLAQTGHRPARRHSRSDPFVSADVLNLFLEHFVAVRDWRAATVVLETFRVHRVEPNFKTHGNVVLGVVKQWRRGKVQGRLDDFAQSAYDGAVDAFDDPQVRAAKEKGFSSIRSQQQGFELIRTILEERKMRARLWSRKPDEVEASGCDARGTPAQEDGDELDQPSSVTPRWMVQRERRDLGYLVSLLRRCEGVDEEEWKGLMAETRKVILPRRQQPVAQGRRRATPKREQDAKVRDTMRAARLQRRARKIQRGTQ</sequence>
<gene>
    <name evidence="2" type="ORF">C6P46_001570</name>
</gene>
<feature type="compositionally biased region" description="Basic residues" evidence="1">
    <location>
        <begin position="68"/>
        <end position="77"/>
    </location>
</feature>
<protein>
    <recommendedName>
        <fullName evidence="4">Proteophosphoglycan ppg4</fullName>
    </recommendedName>
</protein>
<proteinExistence type="predicted"/>
<dbReference type="OrthoDB" id="2533067at2759"/>
<evidence type="ECO:0000256" key="1">
    <source>
        <dbReference type="SAM" id="MobiDB-lite"/>
    </source>
</evidence>
<feature type="region of interest" description="Disordered" evidence="1">
    <location>
        <begin position="629"/>
        <end position="654"/>
    </location>
</feature>
<evidence type="ECO:0008006" key="4">
    <source>
        <dbReference type="Google" id="ProtNLM"/>
    </source>
</evidence>
<feature type="region of interest" description="Disordered" evidence="1">
    <location>
        <begin position="558"/>
        <end position="583"/>
    </location>
</feature>
<name>A0A9P6VST9_RHOMI</name>
<feature type="compositionally biased region" description="Basic and acidic residues" evidence="1">
    <location>
        <begin position="643"/>
        <end position="654"/>
    </location>
</feature>
<dbReference type="EMBL" id="PUHQ01000143">
    <property type="protein sequence ID" value="KAG0654647.1"/>
    <property type="molecule type" value="Genomic_DNA"/>
</dbReference>
<reference evidence="2 3" key="1">
    <citation type="submission" date="2020-11" db="EMBL/GenBank/DDBJ databases">
        <title>Kefir isolates.</title>
        <authorList>
            <person name="Marcisauskas S."/>
            <person name="Kim Y."/>
            <person name="Blasche S."/>
        </authorList>
    </citation>
    <scope>NUCLEOTIDE SEQUENCE [LARGE SCALE GENOMIC DNA]</scope>
    <source>
        <strain evidence="2 3">KR</strain>
    </source>
</reference>
<evidence type="ECO:0000313" key="3">
    <source>
        <dbReference type="Proteomes" id="UP000777482"/>
    </source>
</evidence>